<reference evidence="5" key="2">
    <citation type="journal article" date="2016" name="J. Biol. Chem.">
        <title>Novel Features of Eukaryotic Photosystem II Revealed by Its Crystal Structure Analysis from a Red Alga.</title>
        <authorList>
            <person name="Ago H."/>
            <person name="Adachi H."/>
            <person name="Umena Y."/>
            <person name="Tashiro T."/>
            <person name="Kawakami K."/>
            <person name="Kamiya N."/>
            <person name="Tian L."/>
            <person name="Han G."/>
            <person name="Kuang T."/>
            <person name="Liu Z."/>
            <person name="Wang F."/>
            <person name="Zou H."/>
            <person name="Enami I."/>
            <person name="Miyano M."/>
            <person name="Shen J.R."/>
        </authorList>
    </citation>
    <scope>X-RAY CRYSTALLOGRAPHY (2.77 ANGSTROMS)</scope>
</reference>
<keyword evidence="2" id="KW-0793">Thylakoid</keyword>
<evidence type="ECO:0000256" key="3">
    <source>
        <dbReference type="ARBA" id="ARBA00023136"/>
    </source>
</evidence>
<evidence type="ECO:0000313" key="4">
    <source>
        <dbReference type="EMBL" id="BAD01024.1"/>
    </source>
</evidence>
<dbReference type="AlphaFoldDB" id="Q76B86"/>
<dbReference type="PDBsum" id="4YUU"/>
<evidence type="ECO:0007829" key="5">
    <source>
        <dbReference type="PDB" id="4YUU"/>
    </source>
</evidence>
<dbReference type="GO" id="GO:0009523">
    <property type="term" value="C:photosystem II"/>
    <property type="evidence" value="ECO:0007669"/>
    <property type="project" value="InterPro"/>
</dbReference>
<accession>Q76B86</accession>
<dbReference type="SUPFAM" id="SSF101112">
    <property type="entry name" value="Oxygen-evolving enhancer protein 3"/>
    <property type="match status" value="1"/>
</dbReference>
<protein>
    <submittedName>
        <fullName evidence="4">Extrinsic protein in photosystem II</fullName>
    </submittedName>
</protein>
<gene>
    <name evidence="4" type="primary">psbQ'</name>
</gene>
<name>Q76B86_CYACA</name>
<proteinExistence type="evidence at protein level"/>
<dbReference type="Gene3D" id="1.20.120.290">
    <property type="entry name" value="Oxygen-evolving enhancer protein 3 (PsbQ), four-helix up-down bundle"/>
    <property type="match status" value="1"/>
</dbReference>
<dbReference type="Pfam" id="PF05757">
    <property type="entry name" value="PsbQ"/>
    <property type="match status" value="1"/>
</dbReference>
<organism evidence="4">
    <name type="scientific">Cyanidium caldarium</name>
    <name type="common">Red alga</name>
    <dbReference type="NCBI Taxonomy" id="2771"/>
    <lineage>
        <taxon>Eukaryota</taxon>
        <taxon>Rhodophyta</taxon>
        <taxon>Bangiophyceae</taxon>
        <taxon>Cyanidiales</taxon>
        <taxon>Cyanidiaceae</taxon>
        <taxon>Cyanidium</taxon>
    </lineage>
</organism>
<sequence>MFVGTSGIFGERLCSRLMIKRAQGVRSTVGRGARVTTAKLADDTPLDRRQLLQWVAATSATVLIGKALPSSAAGEPKMSFFGADAPSSPFTYNEREGEPVYKGITPELLNEYRASINGAKKRIEDAGEAIAKKSWEDVRSALRLAVGTLRSVCSKVNSYAMAQATKQEKQNIEKAYREFLKRIEDMDFAARMKDQDRAERLRTASISALDNWMSVVGI</sequence>
<dbReference type="GO" id="GO:0015979">
    <property type="term" value="P:photosynthesis"/>
    <property type="evidence" value="ECO:0007669"/>
    <property type="project" value="InterPro"/>
</dbReference>
<dbReference type="InterPro" id="IPR023222">
    <property type="entry name" value="PsbQ-like_dom_sf"/>
</dbReference>
<dbReference type="PDB" id="4YUU">
    <property type="method" value="X-ray"/>
    <property type="resolution" value="2.77 A"/>
    <property type="chains" value="Q2/q1=1-218"/>
</dbReference>
<dbReference type="InterPro" id="IPR008797">
    <property type="entry name" value="PSII_PsbQ"/>
</dbReference>
<evidence type="ECO:0000256" key="1">
    <source>
        <dbReference type="ARBA" id="ARBA00004370"/>
    </source>
</evidence>
<dbReference type="GO" id="GO:0005509">
    <property type="term" value="F:calcium ion binding"/>
    <property type="evidence" value="ECO:0007669"/>
    <property type="project" value="InterPro"/>
</dbReference>
<comment type="subcellular location">
    <subcellularLocation>
        <location evidence="1">Membrane</location>
    </subcellularLocation>
</comment>
<reference evidence="4" key="1">
    <citation type="journal article" date="2003" name="Eur. J. Biochem.">
        <title>Extrinsic proteins of photosystem II: an intermediate member of PsbQ protein family in red algal PS II.</title>
        <authorList>
            <person name="Ohta H."/>
            <person name="Suzuki T."/>
            <person name="Ueno M."/>
            <person name="Okumura A."/>
            <person name="Yoshihara S."/>
            <person name="Shen J.R."/>
            <person name="Enami I."/>
        </authorList>
    </citation>
    <scope>NUCLEOTIDE SEQUENCE</scope>
</reference>
<keyword evidence="3" id="KW-0472">Membrane</keyword>
<keyword evidence="5" id="KW-0002">3D-structure</keyword>
<dbReference type="EMBL" id="AB111526">
    <property type="protein sequence ID" value="BAD01024.1"/>
    <property type="molecule type" value="mRNA"/>
</dbReference>
<dbReference type="GO" id="GO:0019898">
    <property type="term" value="C:extrinsic component of membrane"/>
    <property type="evidence" value="ECO:0007669"/>
    <property type="project" value="InterPro"/>
</dbReference>
<evidence type="ECO:0000256" key="2">
    <source>
        <dbReference type="ARBA" id="ARBA00023078"/>
    </source>
</evidence>